<reference evidence="2 3" key="1">
    <citation type="journal article" date="2020" name="Microorganisms">
        <title>Osmotic Adaptation and Compatible Solute Biosynthesis of Phototrophic Bacteria as Revealed from Genome Analyses.</title>
        <authorList>
            <person name="Imhoff J.F."/>
            <person name="Rahn T."/>
            <person name="Kunzel S."/>
            <person name="Keller A."/>
            <person name="Neulinger S.C."/>
        </authorList>
    </citation>
    <scope>NUCLEOTIDE SEQUENCE [LARGE SCALE GENOMIC DNA]</scope>
    <source>
        <strain evidence="2 3">DSM 25653</strain>
    </source>
</reference>
<dbReference type="EMBL" id="NRRY01000010">
    <property type="protein sequence ID" value="MBK1618441.1"/>
    <property type="molecule type" value="Genomic_DNA"/>
</dbReference>
<dbReference type="RefSeq" id="WP_200241938.1">
    <property type="nucleotide sequence ID" value="NZ_NRRY01000010.1"/>
</dbReference>
<dbReference type="AlphaFoldDB" id="A0A9X0W7T3"/>
<keyword evidence="3" id="KW-1185">Reference proteome</keyword>
<feature type="chain" id="PRO_5040813844" evidence="1">
    <location>
        <begin position="31"/>
        <end position="315"/>
    </location>
</feature>
<gene>
    <name evidence="2" type="ORF">CKO42_08325</name>
</gene>
<feature type="signal peptide" evidence="1">
    <location>
        <begin position="1"/>
        <end position="30"/>
    </location>
</feature>
<accession>A0A9X0W7T3</accession>
<evidence type="ECO:0000256" key="1">
    <source>
        <dbReference type="SAM" id="SignalP"/>
    </source>
</evidence>
<comment type="caution">
    <text evidence="2">The sequence shown here is derived from an EMBL/GenBank/DDBJ whole genome shotgun (WGS) entry which is preliminary data.</text>
</comment>
<evidence type="ECO:0000313" key="2">
    <source>
        <dbReference type="EMBL" id="MBK1618441.1"/>
    </source>
</evidence>
<evidence type="ECO:0000313" key="3">
    <source>
        <dbReference type="Proteomes" id="UP001138768"/>
    </source>
</evidence>
<organism evidence="2 3">
    <name type="scientific">Lamprobacter modestohalophilus</name>
    <dbReference type="NCBI Taxonomy" id="1064514"/>
    <lineage>
        <taxon>Bacteria</taxon>
        <taxon>Pseudomonadati</taxon>
        <taxon>Pseudomonadota</taxon>
        <taxon>Gammaproteobacteria</taxon>
        <taxon>Chromatiales</taxon>
        <taxon>Chromatiaceae</taxon>
        <taxon>Lamprobacter</taxon>
    </lineage>
</organism>
<name>A0A9X0W7T3_9GAMM</name>
<sequence length="315" mass="33515">MHINRQRRTLLRAFGFGLTAPLWPTGLAFADQPAAPGPLVVQAPPETAVAPGAAANSLRMFRLNPAEHRVTLGPDLEPFCLAFGPRAQRTLQMLWTSSLFGCTQPSEITDETVTGVTATPGCCDWLALIIDAQSPGALAAASAAARDLADRDIYLRFALILEDQGPPDPTQLTTLSDTLDGVVLLEHAPAHAAPAEVSAALVLEHFLLPPGLVGIDISDVRHMLRQGFGMHRALSAPCTASATTETLQGLVAGEPIAQAQVAMAWAAAGFDYRLEEYSAMYDALEALAPRAYRLAGMGISEEMDTQARNLLVLWG</sequence>
<protein>
    <submittedName>
        <fullName evidence="2">Uncharacterized protein</fullName>
    </submittedName>
</protein>
<proteinExistence type="predicted"/>
<dbReference type="Proteomes" id="UP001138768">
    <property type="component" value="Unassembled WGS sequence"/>
</dbReference>
<keyword evidence="1" id="KW-0732">Signal</keyword>